<dbReference type="InterPro" id="IPR018078">
    <property type="entry name" value="DNA-binding_RecF_CS"/>
</dbReference>
<name>A0A3B0ZE87_9ZZZZ</name>
<dbReference type="PANTHER" id="PTHR32182">
    <property type="entry name" value="DNA REPLICATION AND REPAIR PROTEIN RECF"/>
    <property type="match status" value="1"/>
</dbReference>
<gene>
    <name evidence="10" type="ORF">MNBD_GAMMA16-2294</name>
</gene>
<sequence length="362" mass="41401">MGLSYLSVINIRNVKNASLNPHDTLNIICGENGSGKTSLLEAIYYLGRTKSPRTRFLNKVVNVEENSMTVFARLKSNKIKQIGIEYKKREGSRLKIDGRKATAASEVAYALPLLYVGSDATLHMYRGANYRRRFIDWGVFHVEHRFLDEVKQFNRILKQRNAALKKKSVEALTVWDKSLVSSAEAIDSMRSEFIIRLAPLFKKYSCLLIQSDEFNKIVMQYDRGWQQDVKLQETLDKALPRDIEVGYTRYGPHRADMKLKINSRLVEDTASAGQLKLLVCALFLAQLELFNMDADQKCIILIDDLASELDKGHRNIFIELLSQLNTQIYVTTTDLDHFCLNNLSNYKVFHVKHGVVTDVVDT</sequence>
<dbReference type="GO" id="GO:0003697">
    <property type="term" value="F:single-stranded DNA binding"/>
    <property type="evidence" value="ECO:0007669"/>
    <property type="project" value="InterPro"/>
</dbReference>
<dbReference type="InterPro" id="IPR003395">
    <property type="entry name" value="RecF/RecN/SMC_N"/>
</dbReference>
<dbReference type="GO" id="GO:0006260">
    <property type="term" value="P:DNA replication"/>
    <property type="evidence" value="ECO:0007669"/>
    <property type="project" value="UniProtKB-KW"/>
</dbReference>
<proteinExistence type="inferred from homology"/>
<keyword evidence="4" id="KW-0963">Cytoplasm</keyword>
<dbReference type="GO" id="GO:0006302">
    <property type="term" value="P:double-strand break repair"/>
    <property type="evidence" value="ECO:0007669"/>
    <property type="project" value="TreeGrafter"/>
</dbReference>
<dbReference type="AlphaFoldDB" id="A0A3B0ZE87"/>
<evidence type="ECO:0000256" key="2">
    <source>
        <dbReference type="ARBA" id="ARBA00008016"/>
    </source>
</evidence>
<comment type="subcellular location">
    <subcellularLocation>
        <location evidence="1">Cytoplasm</location>
    </subcellularLocation>
</comment>
<dbReference type="Pfam" id="PF02463">
    <property type="entry name" value="SMC_N"/>
    <property type="match status" value="1"/>
</dbReference>
<dbReference type="EMBL" id="UOFO01000094">
    <property type="protein sequence ID" value="VAW86503.1"/>
    <property type="molecule type" value="Genomic_DNA"/>
</dbReference>
<evidence type="ECO:0000259" key="9">
    <source>
        <dbReference type="Pfam" id="PF02463"/>
    </source>
</evidence>
<dbReference type="InterPro" id="IPR042174">
    <property type="entry name" value="RecF_2"/>
</dbReference>
<dbReference type="Gene3D" id="1.20.1050.90">
    <property type="entry name" value="RecF/RecN/SMC, N-terminal domain"/>
    <property type="match status" value="1"/>
</dbReference>
<evidence type="ECO:0000256" key="7">
    <source>
        <dbReference type="ARBA" id="ARBA00022840"/>
    </source>
</evidence>
<reference evidence="10" key="1">
    <citation type="submission" date="2018-06" db="EMBL/GenBank/DDBJ databases">
        <authorList>
            <person name="Zhirakovskaya E."/>
        </authorList>
    </citation>
    <scope>NUCLEOTIDE SEQUENCE</scope>
</reference>
<dbReference type="InterPro" id="IPR027417">
    <property type="entry name" value="P-loop_NTPase"/>
</dbReference>
<dbReference type="Gene3D" id="3.40.50.300">
    <property type="entry name" value="P-loop containing nucleotide triphosphate hydrolases"/>
    <property type="match status" value="1"/>
</dbReference>
<organism evidence="10">
    <name type="scientific">hydrothermal vent metagenome</name>
    <dbReference type="NCBI Taxonomy" id="652676"/>
    <lineage>
        <taxon>unclassified sequences</taxon>
        <taxon>metagenomes</taxon>
        <taxon>ecological metagenomes</taxon>
    </lineage>
</organism>
<dbReference type="SUPFAM" id="SSF52540">
    <property type="entry name" value="P-loop containing nucleoside triphosphate hydrolases"/>
    <property type="match status" value="1"/>
</dbReference>
<keyword evidence="5" id="KW-0235">DNA replication</keyword>
<protein>
    <recommendedName>
        <fullName evidence="3">DNA replication and repair protein RecF</fullName>
    </recommendedName>
</protein>
<dbReference type="InterPro" id="IPR001238">
    <property type="entry name" value="DNA-binding_RecF"/>
</dbReference>
<comment type="similarity">
    <text evidence="2">Belongs to the RecF family.</text>
</comment>
<evidence type="ECO:0000313" key="10">
    <source>
        <dbReference type="EMBL" id="VAW86503.1"/>
    </source>
</evidence>
<evidence type="ECO:0000256" key="1">
    <source>
        <dbReference type="ARBA" id="ARBA00004496"/>
    </source>
</evidence>
<dbReference type="GO" id="GO:0005524">
    <property type="term" value="F:ATP binding"/>
    <property type="evidence" value="ECO:0007669"/>
    <property type="project" value="UniProtKB-KW"/>
</dbReference>
<dbReference type="PANTHER" id="PTHR32182:SF0">
    <property type="entry name" value="DNA REPLICATION AND REPAIR PROTEIN RECF"/>
    <property type="match status" value="1"/>
</dbReference>
<keyword evidence="6" id="KW-0547">Nucleotide-binding</keyword>
<evidence type="ECO:0000256" key="6">
    <source>
        <dbReference type="ARBA" id="ARBA00022741"/>
    </source>
</evidence>
<evidence type="ECO:0000256" key="4">
    <source>
        <dbReference type="ARBA" id="ARBA00022490"/>
    </source>
</evidence>
<evidence type="ECO:0000256" key="3">
    <source>
        <dbReference type="ARBA" id="ARBA00020170"/>
    </source>
</evidence>
<dbReference type="PROSITE" id="PS00618">
    <property type="entry name" value="RECF_2"/>
    <property type="match status" value="1"/>
</dbReference>
<dbReference type="NCBIfam" id="TIGR00611">
    <property type="entry name" value="recf"/>
    <property type="match status" value="1"/>
</dbReference>
<evidence type="ECO:0000256" key="8">
    <source>
        <dbReference type="ARBA" id="ARBA00023125"/>
    </source>
</evidence>
<dbReference type="HAMAP" id="MF_00365">
    <property type="entry name" value="RecF"/>
    <property type="match status" value="1"/>
</dbReference>
<dbReference type="GO" id="GO:0000731">
    <property type="term" value="P:DNA synthesis involved in DNA repair"/>
    <property type="evidence" value="ECO:0007669"/>
    <property type="project" value="TreeGrafter"/>
</dbReference>
<evidence type="ECO:0000256" key="5">
    <source>
        <dbReference type="ARBA" id="ARBA00022705"/>
    </source>
</evidence>
<accession>A0A3B0ZE87</accession>
<dbReference type="GO" id="GO:0005737">
    <property type="term" value="C:cytoplasm"/>
    <property type="evidence" value="ECO:0007669"/>
    <property type="project" value="UniProtKB-SubCell"/>
</dbReference>
<keyword evidence="7" id="KW-0067">ATP-binding</keyword>
<keyword evidence="8" id="KW-0238">DNA-binding</keyword>
<feature type="domain" description="RecF/RecN/SMC N-terminal" evidence="9">
    <location>
        <begin position="5"/>
        <end position="355"/>
    </location>
</feature>